<evidence type="ECO:0000256" key="6">
    <source>
        <dbReference type="ARBA" id="ARBA00023049"/>
    </source>
</evidence>
<dbReference type="Gene3D" id="2.70.70.10">
    <property type="entry name" value="Glucose Permease (Domain IIA)"/>
    <property type="match status" value="1"/>
</dbReference>
<dbReference type="CDD" id="cd12797">
    <property type="entry name" value="M23_peptidase"/>
    <property type="match status" value="1"/>
</dbReference>
<feature type="domain" description="M23ase beta-sheet core" evidence="8">
    <location>
        <begin position="199"/>
        <end position="293"/>
    </location>
</feature>
<keyword evidence="2" id="KW-0645">Protease</keyword>
<keyword evidence="7" id="KW-0472">Membrane</keyword>
<feature type="transmembrane region" description="Helical" evidence="7">
    <location>
        <begin position="23"/>
        <end position="45"/>
    </location>
</feature>
<gene>
    <name evidence="9" type="ORF">RAN89_07310</name>
</gene>
<proteinExistence type="predicted"/>
<evidence type="ECO:0000313" key="10">
    <source>
        <dbReference type="Proteomes" id="UP001302257"/>
    </source>
</evidence>
<evidence type="ECO:0000256" key="4">
    <source>
        <dbReference type="ARBA" id="ARBA00022801"/>
    </source>
</evidence>
<dbReference type="Proteomes" id="UP001302257">
    <property type="component" value="Chromosome"/>
</dbReference>
<organism evidence="9 10">
    <name type="scientific">Rhodoferax mekongensis</name>
    <dbReference type="NCBI Taxonomy" id="3068341"/>
    <lineage>
        <taxon>Bacteria</taxon>
        <taxon>Pseudomonadati</taxon>
        <taxon>Pseudomonadota</taxon>
        <taxon>Betaproteobacteria</taxon>
        <taxon>Burkholderiales</taxon>
        <taxon>Comamonadaceae</taxon>
        <taxon>Rhodoferax</taxon>
    </lineage>
</organism>
<dbReference type="PANTHER" id="PTHR21666">
    <property type="entry name" value="PEPTIDASE-RELATED"/>
    <property type="match status" value="1"/>
</dbReference>
<keyword evidence="7" id="KW-1133">Transmembrane helix</keyword>
<comment type="cofactor">
    <cofactor evidence="1">
        <name>Zn(2+)</name>
        <dbReference type="ChEBI" id="CHEBI:29105"/>
    </cofactor>
</comment>
<keyword evidence="6" id="KW-0482">Metalloprotease</keyword>
<dbReference type="PANTHER" id="PTHR21666:SF288">
    <property type="entry name" value="CELL DIVISION PROTEIN YTFB"/>
    <property type="match status" value="1"/>
</dbReference>
<dbReference type="GO" id="GO:0016787">
    <property type="term" value="F:hydrolase activity"/>
    <property type="evidence" value="ECO:0007669"/>
    <property type="project" value="UniProtKB-KW"/>
</dbReference>
<sequence>MQVIITDAWMARTRAFHLSGVKLLFSLLLLSVCLMLISAGMYHWVFMKGAREGWPIIGSLVRLVVKDEFAQRDRYVKENIEVLAKRLGEMQAKMLQLESLGERVSGLAGINPADIAIKPGQGGALIGGRDLTIEELDATLSALDLLASQRTDVMTVIESRLFEQKIKKMMVPTQIPVPDANLGSTFGWRIDPITGRSALHTGLDFPAAPGTPIYAAAGGMVVTQEFHPQYGNMLEVDHGNNLITRYAHASKILVKKGDLIKRGQRVAEVGNTGRSTGPHLHFEVLVQGVPQDPQKFLNAGKGLAASQVAGSKTATAQR</sequence>
<keyword evidence="3" id="KW-0479">Metal-binding</keyword>
<dbReference type="EC" id="3.4.-.-" evidence="9"/>
<dbReference type="InterPro" id="IPR050570">
    <property type="entry name" value="Cell_wall_metabolism_enzyme"/>
</dbReference>
<dbReference type="SUPFAM" id="SSF51261">
    <property type="entry name" value="Duplicated hybrid motif"/>
    <property type="match status" value="1"/>
</dbReference>
<dbReference type="InterPro" id="IPR011055">
    <property type="entry name" value="Dup_hybrid_motif"/>
</dbReference>
<evidence type="ECO:0000256" key="3">
    <source>
        <dbReference type="ARBA" id="ARBA00022723"/>
    </source>
</evidence>
<protein>
    <submittedName>
        <fullName evidence="9">M23 family metallopeptidase</fullName>
        <ecNumber evidence="9">3.4.-.-</ecNumber>
    </submittedName>
</protein>
<dbReference type="EMBL" id="CP132507">
    <property type="protein sequence ID" value="WNO06227.1"/>
    <property type="molecule type" value="Genomic_DNA"/>
</dbReference>
<evidence type="ECO:0000256" key="7">
    <source>
        <dbReference type="SAM" id="Phobius"/>
    </source>
</evidence>
<dbReference type="RefSeq" id="WP_313868940.1">
    <property type="nucleotide sequence ID" value="NZ_CP132507.1"/>
</dbReference>
<evidence type="ECO:0000256" key="1">
    <source>
        <dbReference type="ARBA" id="ARBA00001947"/>
    </source>
</evidence>
<keyword evidence="5" id="KW-0862">Zinc</keyword>
<keyword evidence="10" id="KW-1185">Reference proteome</keyword>
<dbReference type="InterPro" id="IPR016047">
    <property type="entry name" value="M23ase_b-sheet_dom"/>
</dbReference>
<reference evidence="9 10" key="1">
    <citation type="submission" date="2023-08" db="EMBL/GenBank/DDBJ databases">
        <title>Rhodoferax potami sp. nov. and Rhodoferax mekongensis sp. nov., isolated from the Mekong River in Thailand.</title>
        <authorList>
            <person name="Kitikhun S."/>
            <person name="Charoenyingcharoen P."/>
            <person name="Siriarchawattana P."/>
            <person name="Likhitrattanapisal S."/>
            <person name="Nilsakha T."/>
            <person name="Chanpet A."/>
            <person name="Rattanawaree P."/>
            <person name="Ingsriswang S."/>
        </authorList>
    </citation>
    <scope>NUCLEOTIDE SEQUENCE [LARGE SCALE GENOMIC DNA]</scope>
    <source>
        <strain evidence="9 10">TBRC 17307</strain>
    </source>
</reference>
<keyword evidence="7" id="KW-0812">Transmembrane</keyword>
<name>A0ABZ0B5S5_9BURK</name>
<evidence type="ECO:0000256" key="5">
    <source>
        <dbReference type="ARBA" id="ARBA00022833"/>
    </source>
</evidence>
<evidence type="ECO:0000256" key="2">
    <source>
        <dbReference type="ARBA" id="ARBA00022670"/>
    </source>
</evidence>
<evidence type="ECO:0000313" key="9">
    <source>
        <dbReference type="EMBL" id="WNO06227.1"/>
    </source>
</evidence>
<accession>A0ABZ0B5S5</accession>
<evidence type="ECO:0000259" key="8">
    <source>
        <dbReference type="Pfam" id="PF01551"/>
    </source>
</evidence>
<keyword evidence="4 9" id="KW-0378">Hydrolase</keyword>
<dbReference type="Pfam" id="PF01551">
    <property type="entry name" value="Peptidase_M23"/>
    <property type="match status" value="1"/>
</dbReference>